<keyword evidence="3" id="KW-1185">Reference proteome</keyword>
<dbReference type="Proteomes" id="UP000655225">
    <property type="component" value="Unassembled WGS sequence"/>
</dbReference>
<feature type="coiled-coil region" evidence="1">
    <location>
        <begin position="306"/>
        <end position="372"/>
    </location>
</feature>
<feature type="coiled-coil region" evidence="1">
    <location>
        <begin position="36"/>
        <end position="95"/>
    </location>
</feature>
<dbReference type="EMBL" id="JABCRI010000010">
    <property type="protein sequence ID" value="KAF8399570.1"/>
    <property type="molecule type" value="Genomic_DNA"/>
</dbReference>
<evidence type="ECO:0000313" key="2">
    <source>
        <dbReference type="EMBL" id="KAF8399570.1"/>
    </source>
</evidence>
<reference evidence="2 3" key="1">
    <citation type="submission" date="2020-04" db="EMBL/GenBank/DDBJ databases">
        <title>Plant Genome Project.</title>
        <authorList>
            <person name="Zhang R.-G."/>
        </authorList>
    </citation>
    <scope>NUCLEOTIDE SEQUENCE [LARGE SCALE GENOMIC DNA]</scope>
    <source>
        <strain evidence="2">YNK0</strain>
        <tissue evidence="2">Leaf</tissue>
    </source>
</reference>
<gene>
    <name evidence="2" type="ORF">HHK36_015437</name>
</gene>
<dbReference type="PANTHER" id="PTHR36390:SF1">
    <property type="entry name" value="MYOSIN HEAVY CHAIN-LIKE PROTEIN"/>
    <property type="match status" value="1"/>
</dbReference>
<comment type="caution">
    <text evidence="2">The sequence shown here is derived from an EMBL/GenBank/DDBJ whole genome shotgun (WGS) entry which is preliminary data.</text>
</comment>
<keyword evidence="1" id="KW-0175">Coiled coil</keyword>
<name>A0A834Z559_TETSI</name>
<dbReference type="AlphaFoldDB" id="A0A834Z559"/>
<feature type="coiled-coil region" evidence="1">
    <location>
        <begin position="222"/>
        <end position="256"/>
    </location>
</feature>
<evidence type="ECO:0000313" key="3">
    <source>
        <dbReference type="Proteomes" id="UP000655225"/>
    </source>
</evidence>
<organism evidence="2 3">
    <name type="scientific">Tetracentron sinense</name>
    <name type="common">Spur-leaf</name>
    <dbReference type="NCBI Taxonomy" id="13715"/>
    <lineage>
        <taxon>Eukaryota</taxon>
        <taxon>Viridiplantae</taxon>
        <taxon>Streptophyta</taxon>
        <taxon>Embryophyta</taxon>
        <taxon>Tracheophyta</taxon>
        <taxon>Spermatophyta</taxon>
        <taxon>Magnoliopsida</taxon>
        <taxon>Trochodendrales</taxon>
        <taxon>Trochodendraceae</taxon>
        <taxon>Tetracentron</taxon>
    </lineage>
</organism>
<dbReference type="OrthoDB" id="2020741at2759"/>
<proteinExistence type="predicted"/>
<sequence>MVYEEYIRMSSSFKNDGDYSFDVEEFVQIGTRCRQLRKEKDMLRESQSQSAELIRRLQLDVKTLSEARSEDKKYIQDFERELRNCSQEIEYLQDQLNLRNIEVNYLSDHVHSLELKLAESGNLHEKLSRLREELMKSNSECLLLTQELESKEVELQNSILCIEKLEESISSVALDSQCEIESMKLDMMALEQTCFEAEKFQEETTQEKARMSGLIEEFDVRFQDARKMIGCLEKENKELREKLEKSERNARIFCQKVEEHLEKLLENKGRLRFNIQSSRSKLESELLVSKEMCTCEEVLGPLLSKLEVLAAADEDLKDEMEKMSRQIHESELLVKQLKDELREEKSKANEEAEDLTQEMAELRYQITGMLEQECKRRAFIEQASLQRIAELEAQGLCINPERDEMCTCGECIISRSDSMNGFNEEPVEAEALELGSNDDDNLYRAAIEWHPEHTRVLESEKLQMPNHGIGSLGSLGNQ</sequence>
<dbReference type="PANTHER" id="PTHR36390">
    <property type="entry name" value="MYOSIN HEAVY CHAIN-LIKE PROTEIN"/>
    <property type="match status" value="1"/>
</dbReference>
<dbReference type="OMA" id="LMAMERS"/>
<evidence type="ECO:0000256" key="1">
    <source>
        <dbReference type="SAM" id="Coils"/>
    </source>
</evidence>
<protein>
    <submittedName>
        <fullName evidence="2">Uncharacterized protein</fullName>
    </submittedName>
</protein>
<accession>A0A834Z559</accession>